<keyword evidence="2" id="KW-1185">Reference proteome</keyword>
<dbReference type="RefSeq" id="XP_062627868.1">
    <property type="nucleotide sequence ID" value="XM_062771884.1"/>
</dbReference>
<organism evidence="1 2">
    <name type="scientific">Vanrija pseudolonga</name>
    <dbReference type="NCBI Taxonomy" id="143232"/>
    <lineage>
        <taxon>Eukaryota</taxon>
        <taxon>Fungi</taxon>
        <taxon>Dikarya</taxon>
        <taxon>Basidiomycota</taxon>
        <taxon>Agaricomycotina</taxon>
        <taxon>Tremellomycetes</taxon>
        <taxon>Trichosporonales</taxon>
        <taxon>Trichosporonaceae</taxon>
        <taxon>Vanrija</taxon>
    </lineage>
</organism>
<name>A0AAF1BI33_9TREE</name>
<proteinExistence type="predicted"/>
<dbReference type="EMBL" id="CP086717">
    <property type="protein sequence ID" value="WOO81836.1"/>
    <property type="molecule type" value="Genomic_DNA"/>
</dbReference>
<dbReference type="GeneID" id="87808583"/>
<protein>
    <submittedName>
        <fullName evidence="1">Uncharacterized protein</fullName>
    </submittedName>
</protein>
<accession>A0AAF1BI33</accession>
<sequence length="508" mass="56387">MTAPPDTERAWNETPFDIESAVATLRSLYGATTDPSSPIQVDFVNIRNEFHGRGYDTPRVEVLQLRPGLDKYILHLRWDQSATMKLDLNVIFPKGEDAPRELVVVLHPYTSMGHVAGTETMKFLFCDTVNAMLEVMNHGGTVTFVGHEGVDFRQASGFDDVKPRPLKIKVRNLRLLKPADGGIQYVTLDEWHHPSCPSHHNIYPSTMTPVIDHTAHPHIVDAILDACDTPTLVSFRATSRAFRDKSNARLFAHCATDGQTLVSALGGARLPAAWGEVKALDVGYSNPNFTRLDGLSKLRRLEPDALNAPDGLDEALDALDGLDVLVDFVSLVDEDRWVRVPCRLGRYVLHLRWREDNTMPYVILDVDFSEGRRPDEWVIVLHPCAAADEEPAAEEDTLSFLLQSVVDSIVDVVRNGTVTFVGLESVSPRTLGGVEDTPAAKTAAIKGMLAEIWLSEGLVEPDELDATLSKVTFVSLDEWRAGLDEEGGDALALQCCWPNEVHRCRRRR</sequence>
<reference evidence="1" key="1">
    <citation type="submission" date="2023-10" db="EMBL/GenBank/DDBJ databases">
        <authorList>
            <person name="Noh H."/>
        </authorList>
    </citation>
    <scope>NUCLEOTIDE SEQUENCE</scope>
    <source>
        <strain evidence="1">DUCC4014</strain>
    </source>
</reference>
<dbReference type="AlphaFoldDB" id="A0AAF1BI33"/>
<dbReference type="Proteomes" id="UP000827549">
    <property type="component" value="Chromosome 4"/>
</dbReference>
<gene>
    <name evidence="1" type="ORF">LOC62_04G005354</name>
</gene>
<evidence type="ECO:0000313" key="2">
    <source>
        <dbReference type="Proteomes" id="UP000827549"/>
    </source>
</evidence>
<evidence type="ECO:0000313" key="1">
    <source>
        <dbReference type="EMBL" id="WOO81836.1"/>
    </source>
</evidence>